<dbReference type="PANTHER" id="PTHR36932:SF1">
    <property type="entry name" value="CAPSULAR POLYSACCHARIDE BIOSYNTHESIS PROTEIN"/>
    <property type="match status" value="1"/>
</dbReference>
<dbReference type="InterPro" id="IPR007534">
    <property type="entry name" value="LuxE"/>
</dbReference>
<dbReference type="InterPro" id="IPR053158">
    <property type="entry name" value="CapK_Type1_Caps_Biosynth"/>
</dbReference>
<proteinExistence type="predicted"/>
<protein>
    <recommendedName>
        <fullName evidence="1">Acyl-protein synthetase LuxE domain-containing protein</fullName>
    </recommendedName>
</protein>
<dbReference type="RefSeq" id="WP_400195060.1">
    <property type="nucleotide sequence ID" value="NZ_CAYAYE010000043.1"/>
</dbReference>
<feature type="domain" description="Acyl-protein synthetase LuxE" evidence="1">
    <location>
        <begin position="21"/>
        <end position="384"/>
    </location>
</feature>
<dbReference type="AlphaFoldDB" id="A0A8J8TE63"/>
<dbReference type="PANTHER" id="PTHR36932">
    <property type="entry name" value="CAPSULAR POLYSACCHARIDE BIOSYNTHESIS PROTEIN"/>
    <property type="match status" value="1"/>
</dbReference>
<evidence type="ECO:0000313" key="3">
    <source>
        <dbReference type="Proteomes" id="UP000752814"/>
    </source>
</evidence>
<reference evidence="2" key="1">
    <citation type="submission" date="2016-03" db="EMBL/GenBank/DDBJ databases">
        <authorList>
            <person name="Borrel G."/>
            <person name="Mccann A."/>
            <person name="O'Toole P.W."/>
        </authorList>
    </citation>
    <scope>NUCLEOTIDE SEQUENCE</scope>
    <source>
        <strain evidence="2">183</strain>
    </source>
</reference>
<accession>A0A8J8TE63</accession>
<comment type="caution">
    <text evidence="2">The sequence shown here is derived from an EMBL/GenBank/DDBJ whole genome shotgun (WGS) entry which is preliminary data.</text>
</comment>
<dbReference type="Pfam" id="PF04443">
    <property type="entry name" value="LuxE"/>
    <property type="match status" value="1"/>
</dbReference>
<name>A0A8J8TE63_9ARCH</name>
<evidence type="ECO:0000313" key="2">
    <source>
        <dbReference type="EMBL" id="TQS81271.1"/>
    </source>
</evidence>
<dbReference type="EMBL" id="LVVT01000024">
    <property type="protein sequence ID" value="TQS81271.1"/>
    <property type="molecule type" value="Genomic_DNA"/>
</dbReference>
<dbReference type="Proteomes" id="UP000752814">
    <property type="component" value="Unassembled WGS sequence"/>
</dbReference>
<dbReference type="GO" id="GO:0008218">
    <property type="term" value="P:bioluminescence"/>
    <property type="evidence" value="ECO:0007669"/>
    <property type="project" value="InterPro"/>
</dbReference>
<dbReference type="Gene3D" id="3.40.50.12780">
    <property type="entry name" value="N-terminal domain of ligase-like"/>
    <property type="match status" value="1"/>
</dbReference>
<sequence length="388" mass="43946">MEYFIRNLSDPDVLVPGKNLSALQDLWASSDPYEYDDELFVKAVKQCLSWHIEKNDFYKDWMQKNNFSVDSLNDISDIAKIPFLHANFYKTHVIKTVKDEDIAITLTSSGTTGQKSQMFFDNWTIFASDKSADMESYKLGMITDEPTNFLLYSYEPAEGVNVGTLRTRQMMRRYAKENELVYALKYTGKGHEFDLFGCIDALLRFEKEGLPVRLLGFPAFLYFTLEKMEDMGYPPLKLNPKSLVMMGGGWKGFVDKQLSPQEFRAYIKERLGLPESCCHESYGAVEHGVAYMDCNNHHFHIPAYSRVLIRDVRTLEVLPYGKPGFLNVISPINTGVPVVSLLLGDLAVLHEGKSCGCGINAPWFEILGRAGTTKNRSCAIAAAELLRK</sequence>
<gene>
    <name evidence="2" type="ORF">A3207_05240</name>
</gene>
<organism evidence="2 3">
    <name type="scientific">Candidatus Methanomassiliicoccus intestinalis</name>
    <dbReference type="NCBI Taxonomy" id="1406512"/>
    <lineage>
        <taxon>Archaea</taxon>
        <taxon>Methanobacteriati</taxon>
        <taxon>Thermoplasmatota</taxon>
        <taxon>Thermoplasmata</taxon>
        <taxon>Methanomassiliicoccales</taxon>
        <taxon>Methanomassiliicoccaceae</taxon>
        <taxon>Methanomassiliicoccus</taxon>
    </lineage>
</organism>
<evidence type="ECO:0000259" key="1">
    <source>
        <dbReference type="Pfam" id="PF04443"/>
    </source>
</evidence>
<dbReference type="InterPro" id="IPR042099">
    <property type="entry name" value="ANL_N_sf"/>
</dbReference>